<evidence type="ECO:0000259" key="9">
    <source>
        <dbReference type="PROSITE" id="PS50929"/>
    </source>
</evidence>
<gene>
    <name evidence="10" type="ORF">BG845_04712</name>
</gene>
<feature type="transmembrane region" description="Helical" evidence="7">
    <location>
        <begin position="21"/>
        <end position="41"/>
    </location>
</feature>
<protein>
    <submittedName>
        <fullName evidence="10">Putative ABC transporter ATP-binding protein</fullName>
    </submittedName>
</protein>
<reference evidence="10 11" key="1">
    <citation type="submission" date="2016-09" db="EMBL/GenBank/DDBJ databases">
        <title>Pseudonocardia autotrophica DSM535, a candidate organism with high potential of specific P450 cytochromes.</title>
        <authorList>
            <person name="Grumaz C."/>
            <person name="Vainshtein Y."/>
            <person name="Kirstahler P."/>
            <person name="Sohn K."/>
        </authorList>
    </citation>
    <scope>NUCLEOTIDE SEQUENCE [LARGE SCALE GENOMIC DNA]</scope>
    <source>
        <strain evidence="10 11">DSM 535</strain>
    </source>
</reference>
<evidence type="ECO:0000259" key="8">
    <source>
        <dbReference type="PROSITE" id="PS50893"/>
    </source>
</evidence>
<dbReference type="Proteomes" id="UP000194360">
    <property type="component" value="Unassembled WGS sequence"/>
</dbReference>
<proteinExistence type="predicted"/>
<evidence type="ECO:0000256" key="7">
    <source>
        <dbReference type="SAM" id="Phobius"/>
    </source>
</evidence>
<keyword evidence="11" id="KW-1185">Reference proteome</keyword>
<dbReference type="Gene3D" id="1.20.1560.10">
    <property type="entry name" value="ABC transporter type 1, transmembrane domain"/>
    <property type="match status" value="1"/>
</dbReference>
<dbReference type="InterPro" id="IPR027417">
    <property type="entry name" value="P-loop_NTPase"/>
</dbReference>
<evidence type="ECO:0000256" key="5">
    <source>
        <dbReference type="ARBA" id="ARBA00022989"/>
    </source>
</evidence>
<organism evidence="10 11">
    <name type="scientific">Pseudonocardia autotrophica</name>
    <name type="common">Amycolata autotrophica</name>
    <name type="synonym">Nocardia autotrophica</name>
    <dbReference type="NCBI Taxonomy" id="2074"/>
    <lineage>
        <taxon>Bacteria</taxon>
        <taxon>Bacillati</taxon>
        <taxon>Actinomycetota</taxon>
        <taxon>Actinomycetes</taxon>
        <taxon>Pseudonocardiales</taxon>
        <taxon>Pseudonocardiaceae</taxon>
        <taxon>Pseudonocardia</taxon>
    </lineage>
</organism>
<evidence type="ECO:0000313" key="11">
    <source>
        <dbReference type="Proteomes" id="UP000194360"/>
    </source>
</evidence>
<feature type="transmembrane region" description="Helical" evidence="7">
    <location>
        <begin position="245"/>
        <end position="266"/>
    </location>
</feature>
<evidence type="ECO:0000256" key="6">
    <source>
        <dbReference type="ARBA" id="ARBA00023136"/>
    </source>
</evidence>
<keyword evidence="4 10" id="KW-0067">ATP-binding</keyword>
<comment type="caution">
    <text evidence="10">The sequence shown here is derived from an EMBL/GenBank/DDBJ whole genome shotgun (WGS) entry which is preliminary data.</text>
</comment>
<dbReference type="GO" id="GO:0016887">
    <property type="term" value="F:ATP hydrolysis activity"/>
    <property type="evidence" value="ECO:0007669"/>
    <property type="project" value="InterPro"/>
</dbReference>
<sequence length="552" mass="57558">MTAPRPRALVRRWARGSGPRLVTLAAVVLVGSAATAAVPLLTGRAVDLLAGGGTVEGALPFLAGVAGAGGVAAALLGLRTWLAHRIAEDVLAAARRDVHSAVGARNPLISERHPPGSLLSVLTVDVDALRIACRDAVPEIVASTALFVWVVVMMLVLSPVLTAVVLAGLPFVLVAAVHFRRVSGPAYADQRRELAATVGRLTEDLHGARTAVALGRDDDRRTGLMARHDRYLGTEFRAMRARNRFFPLLVGVEGLVVVAVICIGGAMTITDAIGLGIVVTFALALGQVFGPLRQLSTWVDLLQAAAAALDRIAAVVREPATIATPADRPVRPLPATGDLELDDVRFGYTPDRPALDGVTLRIRAGERVALTGATGAGKSTVARLLVRWADPGSGSVRFGGVDLRDTDPAEIGRTILFVPQEGLRLPGTVGDILRLLAPEASGSAAEQALREVAGSRVHPDDDARTLADGHAQLVVLAAVLLADPAAVILDEATAALDPDVSARVDAALDRVLTGRAVLVIAHRPETVARCDRAVLLDRGRLRPVPAAGSAEQ</sequence>
<evidence type="ECO:0000256" key="3">
    <source>
        <dbReference type="ARBA" id="ARBA00022741"/>
    </source>
</evidence>
<dbReference type="InterPro" id="IPR003439">
    <property type="entry name" value="ABC_transporter-like_ATP-bd"/>
</dbReference>
<keyword evidence="5 7" id="KW-1133">Transmembrane helix</keyword>
<feature type="domain" description="ABC transporter" evidence="8">
    <location>
        <begin position="339"/>
        <end position="550"/>
    </location>
</feature>
<accession>A0A1Y2MR16</accession>
<dbReference type="Gene3D" id="3.40.50.300">
    <property type="entry name" value="P-loop containing nucleotide triphosphate hydrolases"/>
    <property type="match status" value="1"/>
</dbReference>
<dbReference type="InterPro" id="IPR003593">
    <property type="entry name" value="AAA+_ATPase"/>
</dbReference>
<dbReference type="InterPro" id="IPR011527">
    <property type="entry name" value="ABC1_TM_dom"/>
</dbReference>
<keyword evidence="2 7" id="KW-0812">Transmembrane</keyword>
<dbReference type="GO" id="GO:0015421">
    <property type="term" value="F:ABC-type oligopeptide transporter activity"/>
    <property type="evidence" value="ECO:0007669"/>
    <property type="project" value="TreeGrafter"/>
</dbReference>
<comment type="subcellular location">
    <subcellularLocation>
        <location evidence="1">Cell membrane</location>
        <topology evidence="1">Multi-pass membrane protein</topology>
    </subcellularLocation>
</comment>
<evidence type="ECO:0000256" key="4">
    <source>
        <dbReference type="ARBA" id="ARBA00022840"/>
    </source>
</evidence>
<evidence type="ECO:0000256" key="2">
    <source>
        <dbReference type="ARBA" id="ARBA00022692"/>
    </source>
</evidence>
<dbReference type="EMBL" id="MIGB01000030">
    <property type="protein sequence ID" value="OSY37409.1"/>
    <property type="molecule type" value="Genomic_DNA"/>
</dbReference>
<evidence type="ECO:0000256" key="1">
    <source>
        <dbReference type="ARBA" id="ARBA00004651"/>
    </source>
</evidence>
<keyword evidence="3" id="KW-0547">Nucleotide-binding</keyword>
<dbReference type="STRING" id="2074.BG845_04712"/>
<dbReference type="SUPFAM" id="SSF90123">
    <property type="entry name" value="ABC transporter transmembrane region"/>
    <property type="match status" value="1"/>
</dbReference>
<dbReference type="CDD" id="cd03228">
    <property type="entry name" value="ABCC_MRP_Like"/>
    <property type="match status" value="1"/>
</dbReference>
<dbReference type="PROSITE" id="PS50929">
    <property type="entry name" value="ABC_TM1F"/>
    <property type="match status" value="1"/>
</dbReference>
<dbReference type="PANTHER" id="PTHR43394:SF1">
    <property type="entry name" value="ATP-BINDING CASSETTE SUB-FAMILY B MEMBER 10, MITOCHONDRIAL"/>
    <property type="match status" value="1"/>
</dbReference>
<dbReference type="AlphaFoldDB" id="A0A1Y2MR16"/>
<dbReference type="GO" id="GO:0005886">
    <property type="term" value="C:plasma membrane"/>
    <property type="evidence" value="ECO:0007669"/>
    <property type="project" value="UniProtKB-SubCell"/>
</dbReference>
<feature type="domain" description="ABC transmembrane type-1" evidence="9">
    <location>
        <begin position="22"/>
        <end position="304"/>
    </location>
</feature>
<keyword evidence="6 7" id="KW-0472">Membrane</keyword>
<feature type="transmembrane region" description="Helical" evidence="7">
    <location>
        <begin position="61"/>
        <end position="78"/>
    </location>
</feature>
<dbReference type="GO" id="GO:0005524">
    <property type="term" value="F:ATP binding"/>
    <property type="evidence" value="ECO:0007669"/>
    <property type="project" value="UniProtKB-KW"/>
</dbReference>
<dbReference type="InterPro" id="IPR036640">
    <property type="entry name" value="ABC1_TM_sf"/>
</dbReference>
<evidence type="ECO:0000313" key="10">
    <source>
        <dbReference type="EMBL" id="OSY37409.1"/>
    </source>
</evidence>
<feature type="transmembrane region" description="Helical" evidence="7">
    <location>
        <begin position="140"/>
        <end position="157"/>
    </location>
</feature>
<dbReference type="SMART" id="SM00382">
    <property type="entry name" value="AAA"/>
    <property type="match status" value="1"/>
</dbReference>
<dbReference type="PANTHER" id="PTHR43394">
    <property type="entry name" value="ATP-DEPENDENT PERMEASE MDL1, MITOCHONDRIAL"/>
    <property type="match status" value="1"/>
</dbReference>
<feature type="transmembrane region" description="Helical" evidence="7">
    <location>
        <begin position="163"/>
        <end position="182"/>
    </location>
</feature>
<dbReference type="SUPFAM" id="SSF52540">
    <property type="entry name" value="P-loop containing nucleoside triphosphate hydrolases"/>
    <property type="match status" value="1"/>
</dbReference>
<dbReference type="InterPro" id="IPR039421">
    <property type="entry name" value="Type_1_exporter"/>
</dbReference>
<dbReference type="PROSITE" id="PS50893">
    <property type="entry name" value="ABC_TRANSPORTER_2"/>
    <property type="match status" value="1"/>
</dbReference>
<name>A0A1Y2MR16_PSEAH</name>
<dbReference type="Pfam" id="PF00005">
    <property type="entry name" value="ABC_tran"/>
    <property type="match status" value="1"/>
</dbReference>
<dbReference type="RefSeq" id="WP_085914877.1">
    <property type="nucleotide sequence ID" value="NZ_AP018920.1"/>
</dbReference>
<dbReference type="OrthoDB" id="9806127at2"/>
<dbReference type="Pfam" id="PF00664">
    <property type="entry name" value="ABC_membrane"/>
    <property type="match status" value="1"/>
</dbReference>